<accession>A0A4Y1YNY4</accession>
<dbReference type="FunFam" id="3.30.300.90:FF:000001">
    <property type="entry name" value="Transcriptional regulator BolA"/>
    <property type="match status" value="1"/>
</dbReference>
<feature type="compositionally biased region" description="Basic and acidic residues" evidence="4">
    <location>
        <begin position="104"/>
        <end position="113"/>
    </location>
</feature>
<feature type="region of interest" description="Disordered" evidence="4">
    <location>
        <begin position="86"/>
        <end position="113"/>
    </location>
</feature>
<organism evidence="5 6">
    <name type="scientific">Nitrosomonas stercoris</name>
    <dbReference type="NCBI Taxonomy" id="1444684"/>
    <lineage>
        <taxon>Bacteria</taxon>
        <taxon>Pseudomonadati</taxon>
        <taxon>Pseudomonadota</taxon>
        <taxon>Betaproteobacteria</taxon>
        <taxon>Nitrosomonadales</taxon>
        <taxon>Nitrosomonadaceae</taxon>
        <taxon>Nitrosomonas</taxon>
    </lineage>
</organism>
<dbReference type="InterPro" id="IPR002634">
    <property type="entry name" value="BolA"/>
</dbReference>
<proteinExistence type="inferred from homology"/>
<comment type="similarity">
    <text evidence="1 3">Belongs to the BolA/IbaG family.</text>
</comment>
<evidence type="ECO:0000313" key="5">
    <source>
        <dbReference type="EMBL" id="BBL35528.1"/>
    </source>
</evidence>
<dbReference type="PIRSF" id="PIRSF003113">
    <property type="entry name" value="BolA"/>
    <property type="match status" value="1"/>
</dbReference>
<dbReference type="InterPro" id="IPR036065">
    <property type="entry name" value="BolA-like_sf"/>
</dbReference>
<evidence type="ECO:0000313" key="6">
    <source>
        <dbReference type="Proteomes" id="UP000316473"/>
    </source>
</evidence>
<keyword evidence="6" id="KW-1185">Reference proteome</keyword>
<dbReference type="InterPro" id="IPR050961">
    <property type="entry name" value="BolA/IbaG_stress_morph_reg"/>
</dbReference>
<evidence type="ECO:0000256" key="1">
    <source>
        <dbReference type="ARBA" id="ARBA00005578"/>
    </source>
</evidence>
<sequence length="113" mass="12456">MTTTKSKIEAKLQSLQPQFLEVINESNRHNVPAGSESHFKVTIVSTAFENQSLVARHRLVNATLTHEIIRSIHALALHTFAPDEWQQRQHTAPASPPCLGGSPDEVRAGAKIN</sequence>
<dbReference type="GO" id="GO:0005829">
    <property type="term" value="C:cytosol"/>
    <property type="evidence" value="ECO:0007669"/>
    <property type="project" value="TreeGrafter"/>
</dbReference>
<dbReference type="GO" id="GO:1990229">
    <property type="term" value="C:iron-sulfur cluster assembly complex"/>
    <property type="evidence" value="ECO:0007669"/>
    <property type="project" value="UniProtKB-ARBA"/>
</dbReference>
<dbReference type="EMBL" id="AP019755">
    <property type="protein sequence ID" value="BBL35528.1"/>
    <property type="molecule type" value="Genomic_DNA"/>
</dbReference>
<gene>
    <name evidence="5" type="ORF">Nstercoris_01796</name>
</gene>
<evidence type="ECO:0000256" key="4">
    <source>
        <dbReference type="SAM" id="MobiDB-lite"/>
    </source>
</evidence>
<dbReference type="GO" id="GO:0003677">
    <property type="term" value="F:DNA binding"/>
    <property type="evidence" value="ECO:0007669"/>
    <property type="project" value="UniProtKB-KW"/>
</dbReference>
<name>A0A4Y1YNY4_9PROT</name>
<dbReference type="AlphaFoldDB" id="A0A4Y1YNY4"/>
<evidence type="ECO:0000256" key="3">
    <source>
        <dbReference type="RuleBase" id="RU003860"/>
    </source>
</evidence>
<reference evidence="5 6" key="1">
    <citation type="submission" date="2019-06" db="EMBL/GenBank/DDBJ databases">
        <title>Nitrosomonas stercoris KYUHI-S whole genome shotgun sequence.</title>
        <authorList>
            <person name="Nakagawa T."/>
            <person name="Tsuchiya Y."/>
            <person name="Takahashi R."/>
        </authorList>
    </citation>
    <scope>NUCLEOTIDE SEQUENCE [LARGE SCALE GENOMIC DNA]</scope>
    <source>
        <strain evidence="5 6">KYUHI-S</strain>
    </source>
</reference>
<dbReference type="SUPFAM" id="SSF82657">
    <property type="entry name" value="BolA-like"/>
    <property type="match status" value="1"/>
</dbReference>
<dbReference type="GO" id="GO:0006351">
    <property type="term" value="P:DNA-templated transcription"/>
    <property type="evidence" value="ECO:0007669"/>
    <property type="project" value="TreeGrafter"/>
</dbReference>
<dbReference type="PANTHER" id="PTHR46229:SF2">
    <property type="entry name" value="BOLA-LIKE PROTEIN 1"/>
    <property type="match status" value="1"/>
</dbReference>
<protein>
    <recommendedName>
        <fullName evidence="2">DNA-binding transcriptional regulator BolA</fullName>
    </recommendedName>
</protein>
<evidence type="ECO:0000256" key="2">
    <source>
        <dbReference type="ARBA" id="ARBA00074073"/>
    </source>
</evidence>
<dbReference type="Gene3D" id="3.30.300.90">
    <property type="entry name" value="BolA-like"/>
    <property type="match status" value="1"/>
</dbReference>
<dbReference type="Pfam" id="PF01722">
    <property type="entry name" value="BolA"/>
    <property type="match status" value="1"/>
</dbReference>
<dbReference type="PANTHER" id="PTHR46229">
    <property type="entry name" value="BOLA TRANSCRIPTION REGULATOR"/>
    <property type="match status" value="1"/>
</dbReference>
<dbReference type="KEGG" id="nst:Nstercoris_01796"/>
<keyword evidence="5" id="KW-0238">DNA-binding</keyword>
<dbReference type="Proteomes" id="UP000316473">
    <property type="component" value="Chromosome"/>
</dbReference>